<dbReference type="Proteomes" id="UP001156682">
    <property type="component" value="Unassembled WGS sequence"/>
</dbReference>
<proteinExistence type="predicted"/>
<organism evidence="1 2">
    <name type="scientific">Marinospirillum insulare</name>
    <dbReference type="NCBI Taxonomy" id="217169"/>
    <lineage>
        <taxon>Bacteria</taxon>
        <taxon>Pseudomonadati</taxon>
        <taxon>Pseudomonadota</taxon>
        <taxon>Gammaproteobacteria</taxon>
        <taxon>Oceanospirillales</taxon>
        <taxon>Oceanospirillaceae</taxon>
        <taxon>Marinospirillum</taxon>
    </lineage>
</organism>
<dbReference type="RefSeq" id="WP_027850819.1">
    <property type="nucleotide sequence ID" value="NZ_BSOR01000017.1"/>
</dbReference>
<evidence type="ECO:0000313" key="2">
    <source>
        <dbReference type="Proteomes" id="UP001156682"/>
    </source>
</evidence>
<protein>
    <submittedName>
        <fullName evidence="1">Uncharacterized protein</fullName>
    </submittedName>
</protein>
<evidence type="ECO:0000313" key="1">
    <source>
        <dbReference type="EMBL" id="GLR63801.1"/>
    </source>
</evidence>
<name>A0ABQ5ZUE9_9GAMM</name>
<dbReference type="EMBL" id="BSOR01000017">
    <property type="protein sequence ID" value="GLR63801.1"/>
    <property type="molecule type" value="Genomic_DNA"/>
</dbReference>
<accession>A0ABQ5ZUE9</accession>
<keyword evidence="2" id="KW-1185">Reference proteome</keyword>
<gene>
    <name evidence="1" type="ORF">GCM10007878_12360</name>
</gene>
<comment type="caution">
    <text evidence="1">The sequence shown here is derived from an EMBL/GenBank/DDBJ whole genome shotgun (WGS) entry which is preliminary data.</text>
</comment>
<sequence>MLGKLLITAIVGGVVYFLWRKQQEQTTAPNRTGNHQQPRLADASPKPPIKLIFSSVLAIFILVTAAWMVYDWKDQRTLLEVKVITPNTSDIATYQVYKKDLQERGFTTRDGQLIRIANSERMEVRRLDAH</sequence>
<reference evidence="2" key="1">
    <citation type="journal article" date="2019" name="Int. J. Syst. Evol. Microbiol.">
        <title>The Global Catalogue of Microorganisms (GCM) 10K type strain sequencing project: providing services to taxonomists for standard genome sequencing and annotation.</title>
        <authorList>
            <consortium name="The Broad Institute Genomics Platform"/>
            <consortium name="The Broad Institute Genome Sequencing Center for Infectious Disease"/>
            <person name="Wu L."/>
            <person name="Ma J."/>
        </authorList>
    </citation>
    <scope>NUCLEOTIDE SEQUENCE [LARGE SCALE GENOMIC DNA]</scope>
    <source>
        <strain evidence="2">NBRC 100033</strain>
    </source>
</reference>